<dbReference type="SUPFAM" id="SSF53697">
    <property type="entry name" value="SIS domain"/>
    <property type="match status" value="1"/>
</dbReference>
<dbReference type="EMBL" id="RCZC01000005">
    <property type="protein sequence ID" value="TPG51623.1"/>
    <property type="molecule type" value="Genomic_DNA"/>
</dbReference>
<feature type="binding site" evidence="10">
    <location>
        <begin position="55"/>
        <end position="57"/>
    </location>
    <ligand>
        <name>substrate</name>
    </ligand>
</feature>
<feature type="binding site" evidence="10">
    <location>
        <position position="64"/>
    </location>
    <ligand>
        <name>Zn(2+)</name>
        <dbReference type="ChEBI" id="CHEBI:29105"/>
    </ligand>
</feature>
<dbReference type="GO" id="GO:0005975">
    <property type="term" value="P:carbohydrate metabolic process"/>
    <property type="evidence" value="ECO:0007669"/>
    <property type="project" value="UniProtKB-UniRule"/>
</dbReference>
<comment type="subcellular location">
    <subcellularLocation>
        <location evidence="3 10">Cytoplasm</location>
    </subcellularLocation>
</comment>
<dbReference type="OrthoDB" id="9810929at2"/>
<feature type="binding site" evidence="10">
    <location>
        <position position="175"/>
    </location>
    <ligand>
        <name>Zn(2+)</name>
        <dbReference type="ChEBI" id="CHEBI:29105"/>
    </ligand>
</feature>
<dbReference type="GO" id="GO:0005737">
    <property type="term" value="C:cytoplasm"/>
    <property type="evidence" value="ECO:0007669"/>
    <property type="project" value="UniProtKB-SubCell"/>
</dbReference>
<evidence type="ECO:0000256" key="3">
    <source>
        <dbReference type="ARBA" id="ARBA00004496"/>
    </source>
</evidence>
<evidence type="ECO:0000256" key="6">
    <source>
        <dbReference type="ARBA" id="ARBA00022723"/>
    </source>
</evidence>
<dbReference type="Proteomes" id="UP000319931">
    <property type="component" value="Unassembled WGS sequence"/>
</dbReference>
<comment type="caution">
    <text evidence="12">The sequence shown here is derived from an EMBL/GenBank/DDBJ whole genome shotgun (WGS) entry which is preliminary data.</text>
</comment>
<evidence type="ECO:0000256" key="5">
    <source>
        <dbReference type="ARBA" id="ARBA00022490"/>
    </source>
</evidence>
<dbReference type="RefSeq" id="WP_140851387.1">
    <property type="nucleotide sequence ID" value="NZ_RCZC01000005.1"/>
</dbReference>
<evidence type="ECO:0000256" key="4">
    <source>
        <dbReference type="ARBA" id="ARBA00009894"/>
    </source>
</evidence>
<dbReference type="Gene3D" id="3.40.50.10490">
    <property type="entry name" value="Glucose-6-phosphate isomerase like protein, domain 1"/>
    <property type="match status" value="1"/>
</dbReference>
<dbReference type="InterPro" id="IPR001347">
    <property type="entry name" value="SIS_dom"/>
</dbReference>
<feature type="binding site" evidence="10">
    <location>
        <begin position="123"/>
        <end position="125"/>
    </location>
    <ligand>
        <name>substrate</name>
    </ligand>
</feature>
<keyword evidence="7 10" id="KW-0862">Zinc</keyword>
<keyword evidence="8 10" id="KW-0413">Isomerase</keyword>
<dbReference type="UniPathway" id="UPA00041">
    <property type="reaction ID" value="UER00436"/>
</dbReference>
<evidence type="ECO:0000256" key="1">
    <source>
        <dbReference type="ARBA" id="ARBA00000348"/>
    </source>
</evidence>
<protein>
    <recommendedName>
        <fullName evidence="10">Phosphoheptose isomerase</fullName>
        <ecNumber evidence="10">5.3.1.28</ecNumber>
    </recommendedName>
    <alternativeName>
        <fullName evidence="10">Sedoheptulose 7-phosphate isomerase</fullName>
    </alternativeName>
</protein>
<comment type="pathway">
    <text evidence="10">Carbohydrate biosynthesis; D-glycero-D-manno-heptose 7-phosphate biosynthesis; D-glycero-alpha-D-manno-heptose 7-phosphate and D-glycero-beta-D-manno-heptose 7-phosphate from sedoheptulose 7-phosphate: step 1/1.</text>
</comment>
<keyword evidence="6 10" id="KW-0479">Metal-binding</keyword>
<feature type="binding site" evidence="10">
    <location>
        <position position="183"/>
    </location>
    <ligand>
        <name>Zn(2+)</name>
        <dbReference type="ChEBI" id="CHEBI:29105"/>
    </ligand>
</feature>
<dbReference type="Pfam" id="PF13580">
    <property type="entry name" value="SIS_2"/>
    <property type="match status" value="1"/>
</dbReference>
<keyword evidence="5 10" id="KW-0963">Cytoplasm</keyword>
<keyword evidence="9 10" id="KW-0119">Carbohydrate metabolism</keyword>
<dbReference type="InterPro" id="IPR004515">
    <property type="entry name" value="Phosphoheptose_Isoase"/>
</dbReference>
<accession>A0A502FRH0</accession>
<feature type="domain" description="SIS" evidence="11">
    <location>
        <begin position="40"/>
        <end position="194"/>
    </location>
</feature>
<reference evidence="12 13" key="1">
    <citation type="journal article" date="2019" name="Environ. Microbiol.">
        <title>Species interactions and distinct microbial communities in high Arctic permafrost affected cryosols are associated with the CH4 and CO2 gas fluxes.</title>
        <authorList>
            <person name="Altshuler I."/>
            <person name="Hamel J."/>
            <person name="Turney S."/>
            <person name="Magnuson E."/>
            <person name="Levesque R."/>
            <person name="Greer C."/>
            <person name="Whyte L.G."/>
        </authorList>
    </citation>
    <scope>NUCLEOTIDE SEQUENCE [LARGE SCALE GENOMIC DNA]</scope>
    <source>
        <strain evidence="12 13">E6.1</strain>
    </source>
</reference>
<dbReference type="InterPro" id="IPR046348">
    <property type="entry name" value="SIS_dom_sf"/>
</dbReference>
<dbReference type="HAMAP" id="MF_00067">
    <property type="entry name" value="GmhA"/>
    <property type="match status" value="1"/>
</dbReference>
<comment type="subunit">
    <text evidence="10">Homotetramer.</text>
</comment>
<dbReference type="AlphaFoldDB" id="A0A502FRH0"/>
<dbReference type="InterPro" id="IPR050099">
    <property type="entry name" value="SIS_GmhA/DiaA_subfam"/>
</dbReference>
<evidence type="ECO:0000256" key="7">
    <source>
        <dbReference type="ARBA" id="ARBA00022833"/>
    </source>
</evidence>
<evidence type="ECO:0000256" key="9">
    <source>
        <dbReference type="ARBA" id="ARBA00023277"/>
    </source>
</evidence>
<dbReference type="GO" id="GO:2001061">
    <property type="term" value="P:D-glycero-D-manno-heptose 7-phosphate biosynthetic process"/>
    <property type="evidence" value="ECO:0007669"/>
    <property type="project" value="UniProtKB-UniPathway"/>
</dbReference>
<dbReference type="PANTHER" id="PTHR30390:SF6">
    <property type="entry name" value="DNAA INITIATOR-ASSOCIATING PROTEIN DIAA"/>
    <property type="match status" value="1"/>
</dbReference>
<comment type="similarity">
    <text evidence="4 10">Belongs to the SIS family. GmhA subfamily.</text>
</comment>
<feature type="binding site" evidence="10">
    <location>
        <position position="128"/>
    </location>
    <ligand>
        <name>substrate</name>
    </ligand>
</feature>
<feature type="binding site" evidence="10">
    <location>
        <position position="68"/>
    </location>
    <ligand>
        <name>substrate</name>
    </ligand>
</feature>
<evidence type="ECO:0000256" key="10">
    <source>
        <dbReference type="HAMAP-Rule" id="MF_00067"/>
    </source>
</evidence>
<dbReference type="PROSITE" id="PS51464">
    <property type="entry name" value="SIS"/>
    <property type="match status" value="1"/>
</dbReference>
<name>A0A502FRH0_9SPHN</name>
<feature type="binding site" evidence="10">
    <location>
        <position position="68"/>
    </location>
    <ligand>
        <name>Zn(2+)</name>
        <dbReference type="ChEBI" id="CHEBI:29105"/>
    </ligand>
</feature>
<dbReference type="GO" id="GO:0008270">
    <property type="term" value="F:zinc ion binding"/>
    <property type="evidence" value="ECO:0007669"/>
    <property type="project" value="UniProtKB-UniRule"/>
</dbReference>
<evidence type="ECO:0000256" key="2">
    <source>
        <dbReference type="ARBA" id="ARBA00003172"/>
    </source>
</evidence>
<evidence type="ECO:0000313" key="12">
    <source>
        <dbReference type="EMBL" id="TPG51623.1"/>
    </source>
</evidence>
<organism evidence="12 13">
    <name type="scientific">Sphingomonas glacialis</name>
    <dbReference type="NCBI Taxonomy" id="658225"/>
    <lineage>
        <taxon>Bacteria</taxon>
        <taxon>Pseudomonadati</taxon>
        <taxon>Pseudomonadota</taxon>
        <taxon>Alphaproteobacteria</taxon>
        <taxon>Sphingomonadales</taxon>
        <taxon>Sphingomonadaceae</taxon>
        <taxon>Sphingomonas</taxon>
    </lineage>
</organism>
<dbReference type="EC" id="5.3.1.28" evidence="10"/>
<comment type="miscellaneous">
    <text evidence="10">The reaction produces a racemic mixture of D-glycero-alpha-D-manno-heptose 7-phosphate and D-glycero-beta-D-manno-heptose 7-phosphate.</text>
</comment>
<feature type="binding site" evidence="10">
    <location>
        <position position="175"/>
    </location>
    <ligand>
        <name>substrate</name>
    </ligand>
</feature>
<comment type="function">
    <text evidence="2 10">Catalyzes the isomerization of sedoheptulose 7-phosphate in D-glycero-D-manno-heptose 7-phosphate.</text>
</comment>
<dbReference type="GO" id="GO:0097367">
    <property type="term" value="F:carbohydrate derivative binding"/>
    <property type="evidence" value="ECO:0007669"/>
    <property type="project" value="InterPro"/>
</dbReference>
<sequence>MATVSSGSPIAVEIAGTIASLQTAFTPEYCSAIDRAAEALTEVLRHGGKVLIMGNGGSAADAQHIAAELVGRYKVKRKALAAIALTTDSSILTAWSNDYNYDTVFSRQVEALARPGDIVWGISTSGNSRNVVAAFESARAIGATTLGMLGRDGGRLLPLSDVAMVVPLAATDQIQAAHLLTYHALCSHLDTEFQ</sequence>
<dbReference type="PANTHER" id="PTHR30390">
    <property type="entry name" value="SEDOHEPTULOSE 7-PHOSPHATE ISOMERASE / DNAA INITIATOR-ASSOCIATING FACTOR FOR REPLICATION INITIATION"/>
    <property type="match status" value="1"/>
</dbReference>
<feature type="binding site" evidence="10">
    <location>
        <begin position="97"/>
        <end position="98"/>
    </location>
    <ligand>
        <name>substrate</name>
    </ligand>
</feature>
<dbReference type="GO" id="GO:0008968">
    <property type="term" value="F:D-sedoheptulose 7-phosphate isomerase activity"/>
    <property type="evidence" value="ECO:0007669"/>
    <property type="project" value="UniProtKB-UniRule"/>
</dbReference>
<comment type="catalytic activity">
    <reaction evidence="1 10">
        <text>2 D-sedoheptulose 7-phosphate = D-glycero-alpha-D-manno-heptose 7-phosphate + D-glycero-beta-D-manno-heptose 7-phosphate</text>
        <dbReference type="Rhea" id="RHEA:27489"/>
        <dbReference type="ChEBI" id="CHEBI:57483"/>
        <dbReference type="ChEBI" id="CHEBI:60203"/>
        <dbReference type="ChEBI" id="CHEBI:60204"/>
        <dbReference type="EC" id="5.3.1.28"/>
    </reaction>
</comment>
<dbReference type="InterPro" id="IPR035461">
    <property type="entry name" value="GmhA/DiaA"/>
</dbReference>
<evidence type="ECO:0000313" key="13">
    <source>
        <dbReference type="Proteomes" id="UP000319931"/>
    </source>
</evidence>
<dbReference type="CDD" id="cd05006">
    <property type="entry name" value="SIS_GmhA"/>
    <property type="match status" value="1"/>
</dbReference>
<keyword evidence="13" id="KW-1185">Reference proteome</keyword>
<evidence type="ECO:0000256" key="8">
    <source>
        <dbReference type="ARBA" id="ARBA00023235"/>
    </source>
</evidence>
<comment type="cofactor">
    <cofactor evidence="10">
        <name>Zn(2+)</name>
        <dbReference type="ChEBI" id="CHEBI:29105"/>
    </cofactor>
    <text evidence="10">Binds 1 zinc ion per subunit.</text>
</comment>
<evidence type="ECO:0000259" key="11">
    <source>
        <dbReference type="PROSITE" id="PS51464"/>
    </source>
</evidence>
<gene>
    <name evidence="10" type="primary">gmhA</name>
    <name evidence="12" type="ORF">EAH76_16490</name>
</gene>
<proteinExistence type="inferred from homology"/>